<comment type="similarity">
    <text evidence="2">Belongs to the sulfatase family.</text>
</comment>
<evidence type="ECO:0000256" key="2">
    <source>
        <dbReference type="ARBA" id="ARBA00008779"/>
    </source>
</evidence>
<dbReference type="PANTHER" id="PTHR42693:SF42">
    <property type="entry name" value="ARYLSULFATASE G"/>
    <property type="match status" value="1"/>
</dbReference>
<keyword evidence="3" id="KW-0479">Metal-binding</keyword>
<evidence type="ECO:0000256" key="4">
    <source>
        <dbReference type="ARBA" id="ARBA00022729"/>
    </source>
</evidence>
<evidence type="ECO:0000256" key="5">
    <source>
        <dbReference type="ARBA" id="ARBA00022801"/>
    </source>
</evidence>
<sequence length="452" mass="49513" precursor="true">MIAPIAGRRAVARPIAVATLLALLPMFALPGTAPAGPPGAAREDPKPPNVVLIISDDHGWTDYGFMGHPHVRTPNLDRLAAESLTFTRGYVPSSLCCPSLATIITGLFPHQHKITGNDPPQPAGMPNREFYASPLFAEGREAMIRHLEAVPTLPALLARGDYLSFQSGKWWQGDYSRGGFTHGMTRGRRHGDEGLDIGRVTMEPIEEFIAEASDEGRPFFVWYAPFLPHTPHTPPDRLLEHYRGLAPAPVAKYWAMVEWFDETCGRLLDHLDERGLAGDTIVLYVADNGWTQDPEGDGFIRSKRSPYDAGLRTPIMVRWPGRVEPAMSGSLASSIDLAPTILSAAGLEPTPEMPGLDLRDAGAVAGRDSVFGACYEHTILDLDEPAANLRERWMVEGKWKLIVPAALSDLPAPQLYDLSADPAERDDRSGEQPGRVEAMRRALDAWWDSPSP</sequence>
<gene>
    <name evidence="10" type="primary">atsA_3</name>
    <name evidence="10" type="ORF">ElP_02590</name>
</gene>
<evidence type="ECO:0000256" key="8">
    <source>
        <dbReference type="SAM" id="SignalP"/>
    </source>
</evidence>
<dbReference type="InterPro" id="IPR050738">
    <property type="entry name" value="Sulfatase"/>
</dbReference>
<dbReference type="InterPro" id="IPR000917">
    <property type="entry name" value="Sulfatase_N"/>
</dbReference>
<reference evidence="10 11" key="1">
    <citation type="submission" date="2019-02" db="EMBL/GenBank/DDBJ databases">
        <title>Deep-cultivation of Planctomycetes and their phenomic and genomic characterization uncovers novel biology.</title>
        <authorList>
            <person name="Wiegand S."/>
            <person name="Jogler M."/>
            <person name="Boedeker C."/>
            <person name="Pinto D."/>
            <person name="Vollmers J."/>
            <person name="Rivas-Marin E."/>
            <person name="Kohn T."/>
            <person name="Peeters S.H."/>
            <person name="Heuer A."/>
            <person name="Rast P."/>
            <person name="Oberbeckmann S."/>
            <person name="Bunk B."/>
            <person name="Jeske O."/>
            <person name="Meyerdierks A."/>
            <person name="Storesund J.E."/>
            <person name="Kallscheuer N."/>
            <person name="Luecker S."/>
            <person name="Lage O.M."/>
            <person name="Pohl T."/>
            <person name="Merkel B.J."/>
            <person name="Hornburger P."/>
            <person name="Mueller R.-W."/>
            <person name="Bruemmer F."/>
            <person name="Labrenz M."/>
            <person name="Spormann A.M."/>
            <person name="Op den Camp H."/>
            <person name="Overmann J."/>
            <person name="Amann R."/>
            <person name="Jetten M.S.M."/>
            <person name="Mascher T."/>
            <person name="Medema M.H."/>
            <person name="Devos D.P."/>
            <person name="Kaster A.-K."/>
            <person name="Ovreas L."/>
            <person name="Rohde M."/>
            <person name="Galperin M.Y."/>
            <person name="Jogler C."/>
        </authorList>
    </citation>
    <scope>NUCLEOTIDE SEQUENCE [LARGE SCALE GENOMIC DNA]</scope>
    <source>
        <strain evidence="10 11">ElP</strain>
    </source>
</reference>
<feature type="chain" id="PRO_5022066627" evidence="8">
    <location>
        <begin position="36"/>
        <end position="452"/>
    </location>
</feature>
<dbReference type="EMBL" id="CP036426">
    <property type="protein sequence ID" value="QDV32427.1"/>
    <property type="molecule type" value="Genomic_DNA"/>
</dbReference>
<evidence type="ECO:0000313" key="10">
    <source>
        <dbReference type="EMBL" id="QDV32427.1"/>
    </source>
</evidence>
<dbReference type="Gene3D" id="3.40.720.10">
    <property type="entry name" value="Alkaline Phosphatase, subunit A"/>
    <property type="match status" value="2"/>
</dbReference>
<evidence type="ECO:0000256" key="6">
    <source>
        <dbReference type="ARBA" id="ARBA00022837"/>
    </source>
</evidence>
<feature type="region of interest" description="Disordered" evidence="7">
    <location>
        <begin position="419"/>
        <end position="452"/>
    </location>
</feature>
<evidence type="ECO:0000259" key="9">
    <source>
        <dbReference type="Pfam" id="PF00884"/>
    </source>
</evidence>
<keyword evidence="11" id="KW-1185">Reference proteome</keyword>
<keyword evidence="6" id="KW-0106">Calcium</keyword>
<name>A0A518GV17_9BACT</name>
<protein>
    <submittedName>
        <fullName evidence="10">Arylsulfatase</fullName>
        <ecNumber evidence="10">3.1.6.1</ecNumber>
    </submittedName>
</protein>
<evidence type="ECO:0000256" key="1">
    <source>
        <dbReference type="ARBA" id="ARBA00001913"/>
    </source>
</evidence>
<dbReference type="Proteomes" id="UP000317835">
    <property type="component" value="Chromosome"/>
</dbReference>
<accession>A0A518GV17</accession>
<feature type="domain" description="Sulfatase N-terminal" evidence="9">
    <location>
        <begin position="48"/>
        <end position="346"/>
    </location>
</feature>
<dbReference type="EC" id="3.1.6.1" evidence="10"/>
<dbReference type="AlphaFoldDB" id="A0A518GV17"/>
<dbReference type="KEGG" id="tpla:ElP_02590"/>
<evidence type="ECO:0000313" key="11">
    <source>
        <dbReference type="Proteomes" id="UP000317835"/>
    </source>
</evidence>
<evidence type="ECO:0000256" key="7">
    <source>
        <dbReference type="SAM" id="MobiDB-lite"/>
    </source>
</evidence>
<keyword evidence="4 8" id="KW-0732">Signal</keyword>
<dbReference type="OrthoDB" id="246867at2"/>
<comment type="cofactor">
    <cofactor evidence="1">
        <name>Ca(2+)</name>
        <dbReference type="ChEBI" id="CHEBI:29108"/>
    </cofactor>
</comment>
<dbReference type="Pfam" id="PF00884">
    <property type="entry name" value="Sulfatase"/>
    <property type="match status" value="1"/>
</dbReference>
<proteinExistence type="inferred from homology"/>
<keyword evidence="5 10" id="KW-0378">Hydrolase</keyword>
<dbReference type="SUPFAM" id="SSF53649">
    <property type="entry name" value="Alkaline phosphatase-like"/>
    <property type="match status" value="1"/>
</dbReference>
<feature type="signal peptide" evidence="8">
    <location>
        <begin position="1"/>
        <end position="35"/>
    </location>
</feature>
<evidence type="ECO:0000256" key="3">
    <source>
        <dbReference type="ARBA" id="ARBA00022723"/>
    </source>
</evidence>
<dbReference type="PANTHER" id="PTHR42693">
    <property type="entry name" value="ARYLSULFATASE FAMILY MEMBER"/>
    <property type="match status" value="1"/>
</dbReference>
<dbReference type="InterPro" id="IPR017850">
    <property type="entry name" value="Alkaline_phosphatase_core_sf"/>
</dbReference>
<dbReference type="GO" id="GO:0046872">
    <property type="term" value="F:metal ion binding"/>
    <property type="evidence" value="ECO:0007669"/>
    <property type="project" value="UniProtKB-KW"/>
</dbReference>
<dbReference type="CDD" id="cd16027">
    <property type="entry name" value="SGSH"/>
    <property type="match status" value="1"/>
</dbReference>
<dbReference type="RefSeq" id="WP_145266503.1">
    <property type="nucleotide sequence ID" value="NZ_CP036426.1"/>
</dbReference>
<dbReference type="GO" id="GO:0004065">
    <property type="term" value="F:arylsulfatase activity"/>
    <property type="evidence" value="ECO:0007669"/>
    <property type="project" value="UniProtKB-EC"/>
</dbReference>
<organism evidence="10 11">
    <name type="scientific">Tautonia plasticadhaerens</name>
    <dbReference type="NCBI Taxonomy" id="2527974"/>
    <lineage>
        <taxon>Bacteria</taxon>
        <taxon>Pseudomonadati</taxon>
        <taxon>Planctomycetota</taxon>
        <taxon>Planctomycetia</taxon>
        <taxon>Isosphaerales</taxon>
        <taxon>Isosphaeraceae</taxon>
        <taxon>Tautonia</taxon>
    </lineage>
</organism>